<proteinExistence type="predicted"/>
<dbReference type="RefSeq" id="WP_223260357.1">
    <property type="nucleotide sequence ID" value="NZ_LXLO01000022.1"/>
</dbReference>
<evidence type="ECO:0000313" key="1">
    <source>
        <dbReference type="EMBL" id="OFD97891.1"/>
    </source>
</evidence>
<dbReference type="AlphaFoldDB" id="A0A1E8BS99"/>
<reference evidence="1 2" key="1">
    <citation type="submission" date="2016-05" db="EMBL/GenBank/DDBJ databases">
        <title>Bacillus thuringiensis and Bacillus weihenstephanensis as novel biocontrol agents of wilt causing Verticillium species.</title>
        <authorList>
            <person name="Hollensteiner J."/>
            <person name="Wemheuer F."/>
            <person name="Harting R."/>
            <person name="Kolarzyk A."/>
            <person name="Diaz-Valerio S."/>
            <person name="Poehlein A."/>
            <person name="Brzuszkiewicz E."/>
            <person name="Nesemann K."/>
            <person name="Braus-Stromeyer S."/>
            <person name="Braus G."/>
            <person name="Daniel R."/>
            <person name="Liesegang H."/>
        </authorList>
    </citation>
    <scope>NUCLEOTIDE SEQUENCE [LARGE SCALE GENOMIC DNA]</scope>
    <source>
        <strain evidence="1 2">GOE11</strain>
    </source>
</reference>
<dbReference type="Proteomes" id="UP000175835">
    <property type="component" value="Unassembled WGS sequence"/>
</dbReference>
<dbReference type="PATRIC" id="fig|86662.28.peg.1250"/>
<dbReference type="EMBL" id="LXLX01000021">
    <property type="protein sequence ID" value="OFD97891.1"/>
    <property type="molecule type" value="Genomic_DNA"/>
</dbReference>
<protein>
    <submittedName>
        <fullName evidence="1">Uncharacterized protein</fullName>
    </submittedName>
</protein>
<evidence type="ECO:0000313" key="2">
    <source>
        <dbReference type="Proteomes" id="UP000175835"/>
    </source>
</evidence>
<comment type="caution">
    <text evidence="1">The sequence shown here is derived from an EMBL/GenBank/DDBJ whole genome shotgun (WGS) entry which is preliminary data.</text>
</comment>
<organism evidence="1 2">
    <name type="scientific">Bacillus mycoides</name>
    <dbReference type="NCBI Taxonomy" id="1405"/>
    <lineage>
        <taxon>Bacteria</taxon>
        <taxon>Bacillati</taxon>
        <taxon>Bacillota</taxon>
        <taxon>Bacilli</taxon>
        <taxon>Bacillales</taxon>
        <taxon>Bacillaceae</taxon>
        <taxon>Bacillus</taxon>
        <taxon>Bacillus cereus group</taxon>
    </lineage>
</organism>
<sequence length="91" mass="10431">MGMLLGGIGRTFGYLSHFNVGKRVVQKGYKPVVRQLKSNYERFKKNPIKQIKRHPGARLDGMKRAKKQREKAFKNSTTAKLMKISNAVGRR</sequence>
<accession>A0A1E8BS99</accession>
<name>A0A1E8BS99_BACMY</name>
<gene>
    <name evidence="1" type="ORF">BWGOE11_12560</name>
</gene>